<name>D8SC15_SELML</name>
<dbReference type="InterPro" id="IPR046960">
    <property type="entry name" value="PPR_At4g14850-like_plant"/>
</dbReference>
<dbReference type="PANTHER" id="PTHR24015">
    <property type="entry name" value="OS07G0578800 PROTEIN-RELATED"/>
    <property type="match status" value="1"/>
</dbReference>
<gene>
    <name evidence="3" type="ORF">SELMODRAFT_420453</name>
</gene>
<organism evidence="4">
    <name type="scientific">Selaginella moellendorffii</name>
    <name type="common">Spikemoss</name>
    <dbReference type="NCBI Taxonomy" id="88036"/>
    <lineage>
        <taxon>Eukaryota</taxon>
        <taxon>Viridiplantae</taxon>
        <taxon>Streptophyta</taxon>
        <taxon>Embryophyta</taxon>
        <taxon>Tracheophyta</taxon>
        <taxon>Lycopodiopsida</taxon>
        <taxon>Selaginellales</taxon>
        <taxon>Selaginellaceae</taxon>
        <taxon>Selaginella</taxon>
    </lineage>
</organism>
<evidence type="ECO:0000256" key="1">
    <source>
        <dbReference type="ARBA" id="ARBA00022737"/>
    </source>
</evidence>
<dbReference type="InterPro" id="IPR011990">
    <property type="entry name" value="TPR-like_helical_dom_sf"/>
</dbReference>
<dbReference type="InParanoid" id="D8SC15"/>
<dbReference type="KEGG" id="smo:SELMODRAFT_420453"/>
<reference evidence="3 4" key="1">
    <citation type="journal article" date="2011" name="Science">
        <title>The Selaginella genome identifies genetic changes associated with the evolution of vascular plants.</title>
        <authorList>
            <person name="Banks J.A."/>
            <person name="Nishiyama T."/>
            <person name="Hasebe M."/>
            <person name="Bowman J.L."/>
            <person name="Gribskov M."/>
            <person name="dePamphilis C."/>
            <person name="Albert V.A."/>
            <person name="Aono N."/>
            <person name="Aoyama T."/>
            <person name="Ambrose B.A."/>
            <person name="Ashton N.W."/>
            <person name="Axtell M.J."/>
            <person name="Barker E."/>
            <person name="Barker M.S."/>
            <person name="Bennetzen J.L."/>
            <person name="Bonawitz N.D."/>
            <person name="Chapple C."/>
            <person name="Cheng C."/>
            <person name="Correa L.G."/>
            <person name="Dacre M."/>
            <person name="DeBarry J."/>
            <person name="Dreyer I."/>
            <person name="Elias M."/>
            <person name="Engstrom E.M."/>
            <person name="Estelle M."/>
            <person name="Feng L."/>
            <person name="Finet C."/>
            <person name="Floyd S.K."/>
            <person name="Frommer W.B."/>
            <person name="Fujita T."/>
            <person name="Gramzow L."/>
            <person name="Gutensohn M."/>
            <person name="Harholt J."/>
            <person name="Hattori M."/>
            <person name="Heyl A."/>
            <person name="Hirai T."/>
            <person name="Hiwatashi Y."/>
            <person name="Ishikawa M."/>
            <person name="Iwata M."/>
            <person name="Karol K.G."/>
            <person name="Koehler B."/>
            <person name="Kolukisaoglu U."/>
            <person name="Kubo M."/>
            <person name="Kurata T."/>
            <person name="Lalonde S."/>
            <person name="Li K."/>
            <person name="Li Y."/>
            <person name="Litt A."/>
            <person name="Lyons E."/>
            <person name="Manning G."/>
            <person name="Maruyama T."/>
            <person name="Michael T.P."/>
            <person name="Mikami K."/>
            <person name="Miyazaki S."/>
            <person name="Morinaga S."/>
            <person name="Murata T."/>
            <person name="Mueller-Roeber B."/>
            <person name="Nelson D.R."/>
            <person name="Obara M."/>
            <person name="Oguri Y."/>
            <person name="Olmstead R.G."/>
            <person name="Onodera N."/>
            <person name="Petersen B.L."/>
            <person name="Pils B."/>
            <person name="Prigge M."/>
            <person name="Rensing S.A."/>
            <person name="Riano-Pachon D.M."/>
            <person name="Roberts A.W."/>
            <person name="Sato Y."/>
            <person name="Scheller H.V."/>
            <person name="Schulz B."/>
            <person name="Schulz C."/>
            <person name="Shakirov E.V."/>
            <person name="Shibagaki N."/>
            <person name="Shinohara N."/>
            <person name="Shippen D.E."/>
            <person name="Soerensen I."/>
            <person name="Sotooka R."/>
            <person name="Sugimoto N."/>
            <person name="Sugita M."/>
            <person name="Sumikawa N."/>
            <person name="Tanurdzic M."/>
            <person name="Theissen G."/>
            <person name="Ulvskov P."/>
            <person name="Wakazuki S."/>
            <person name="Weng J.K."/>
            <person name="Willats W.W."/>
            <person name="Wipf D."/>
            <person name="Wolf P.G."/>
            <person name="Yang L."/>
            <person name="Zimmer A.D."/>
            <person name="Zhu Q."/>
            <person name="Mitros T."/>
            <person name="Hellsten U."/>
            <person name="Loque D."/>
            <person name="Otillar R."/>
            <person name="Salamov A."/>
            <person name="Schmutz J."/>
            <person name="Shapiro H."/>
            <person name="Lindquist E."/>
            <person name="Lucas S."/>
            <person name="Rokhsar D."/>
            <person name="Grigoriev I.V."/>
        </authorList>
    </citation>
    <scope>NUCLEOTIDE SEQUENCE [LARGE SCALE GENOMIC DNA]</scope>
</reference>
<dbReference type="PROSITE" id="PS51375">
    <property type="entry name" value="PPR"/>
    <property type="match status" value="1"/>
</dbReference>
<dbReference type="GO" id="GO:0009451">
    <property type="term" value="P:RNA modification"/>
    <property type="evidence" value="ECO:0007669"/>
    <property type="project" value="InterPro"/>
</dbReference>
<dbReference type="Proteomes" id="UP000001514">
    <property type="component" value="Unassembled WGS sequence"/>
</dbReference>
<dbReference type="GO" id="GO:0003723">
    <property type="term" value="F:RNA binding"/>
    <property type="evidence" value="ECO:0007669"/>
    <property type="project" value="InterPro"/>
</dbReference>
<feature type="repeat" description="PPR" evidence="2">
    <location>
        <begin position="39"/>
        <end position="73"/>
    </location>
</feature>
<dbReference type="HOGENOM" id="CLU_2065555_0_0_1"/>
<evidence type="ECO:0000313" key="3">
    <source>
        <dbReference type="EMBL" id="EFJ18107.1"/>
    </source>
</evidence>
<accession>D8SC15</accession>
<keyword evidence="1" id="KW-0677">Repeat</keyword>
<dbReference type="Pfam" id="PF01535">
    <property type="entry name" value="PPR"/>
    <property type="match status" value="2"/>
</dbReference>
<dbReference type="InterPro" id="IPR002885">
    <property type="entry name" value="PPR_rpt"/>
</dbReference>
<proteinExistence type="predicted"/>
<evidence type="ECO:0000256" key="2">
    <source>
        <dbReference type="PROSITE-ProRule" id="PRU00708"/>
    </source>
</evidence>
<evidence type="ECO:0000313" key="4">
    <source>
        <dbReference type="Proteomes" id="UP000001514"/>
    </source>
</evidence>
<dbReference type="EMBL" id="GL377611">
    <property type="protein sequence ID" value="EFJ18107.1"/>
    <property type="molecule type" value="Genomic_DNA"/>
</dbReference>
<sequence length="119" mass="13365">MEAEVVVVNSLLGFYGRCGCVVESCEVFNSAAMASAGRNAVTWNAIIFSYYHQGDVASAFRLFERKLEDHWQYHEVKDVVSHQTAVPPSYHNSPQWPPPPAPVLSSMQAWQPMVYSVPY</sequence>
<evidence type="ECO:0008006" key="5">
    <source>
        <dbReference type="Google" id="ProtNLM"/>
    </source>
</evidence>
<dbReference type="Gene3D" id="1.25.40.10">
    <property type="entry name" value="Tetratricopeptide repeat domain"/>
    <property type="match status" value="1"/>
</dbReference>
<protein>
    <recommendedName>
        <fullName evidence="5">Pentatricopeptide repeat-containing protein</fullName>
    </recommendedName>
</protein>
<dbReference type="Gramene" id="EFJ18107">
    <property type="protein sequence ID" value="EFJ18107"/>
    <property type="gene ID" value="SELMODRAFT_420453"/>
</dbReference>
<dbReference type="PANTHER" id="PTHR24015:SF548">
    <property type="entry name" value="OS08G0340900 PROTEIN"/>
    <property type="match status" value="1"/>
</dbReference>
<dbReference type="AlphaFoldDB" id="D8SC15"/>
<keyword evidence="4" id="KW-1185">Reference proteome</keyword>